<protein>
    <submittedName>
        <fullName evidence="3">Transposase</fullName>
    </submittedName>
</protein>
<gene>
    <name evidence="3" type="ORF">POL72_14880</name>
    <name evidence="4" type="ORF">POL72_50065</name>
</gene>
<evidence type="ECO:0000313" key="4">
    <source>
        <dbReference type="EMBL" id="MDC0685949.1"/>
    </source>
</evidence>
<evidence type="ECO:0000259" key="2">
    <source>
        <dbReference type="Pfam" id="PF04986"/>
    </source>
</evidence>
<evidence type="ECO:0000313" key="5">
    <source>
        <dbReference type="Proteomes" id="UP001217485"/>
    </source>
</evidence>
<dbReference type="Proteomes" id="UP001217485">
    <property type="component" value="Unassembled WGS sequence"/>
</dbReference>
<reference evidence="3 5" key="1">
    <citation type="submission" date="2023-01" db="EMBL/GenBank/DDBJ databases">
        <title>Minimal conservation of predation-associated metabolite biosynthetic gene clusters underscores biosynthetic potential of Myxococcota including descriptions for ten novel species: Archangium lansinium sp. nov., Myxococcus landrumus sp. nov., Nannocystis bai.</title>
        <authorList>
            <person name="Ahearne A."/>
            <person name="Stevens C."/>
            <person name="Dowd S."/>
        </authorList>
    </citation>
    <scope>NUCLEOTIDE SEQUENCE [LARGE SCALE GENOMIC DNA]</scope>
    <source>
        <strain evidence="3 5">WIWO2</strain>
    </source>
</reference>
<feature type="region of interest" description="Disordered" evidence="1">
    <location>
        <begin position="179"/>
        <end position="212"/>
    </location>
</feature>
<dbReference type="Pfam" id="PF04986">
    <property type="entry name" value="Y2_Tnp"/>
    <property type="match status" value="1"/>
</dbReference>
<comment type="caution">
    <text evidence="3">The sequence shown here is derived from an EMBL/GenBank/DDBJ whole genome shotgun (WGS) entry which is preliminary data.</text>
</comment>
<evidence type="ECO:0000313" key="3">
    <source>
        <dbReference type="EMBL" id="MDC0679025.1"/>
    </source>
</evidence>
<keyword evidence="5" id="KW-1185">Reference proteome</keyword>
<evidence type="ECO:0000256" key="1">
    <source>
        <dbReference type="SAM" id="MobiDB-lite"/>
    </source>
</evidence>
<dbReference type="EMBL" id="JAQNDK010000007">
    <property type="protein sequence ID" value="MDC0685949.1"/>
    <property type="molecule type" value="Genomic_DNA"/>
</dbReference>
<organism evidence="3 5">
    <name type="scientific">Sorangium atrum</name>
    <dbReference type="NCBI Taxonomy" id="2995308"/>
    <lineage>
        <taxon>Bacteria</taxon>
        <taxon>Pseudomonadati</taxon>
        <taxon>Myxococcota</taxon>
        <taxon>Polyangia</taxon>
        <taxon>Polyangiales</taxon>
        <taxon>Polyangiaceae</taxon>
        <taxon>Sorangium</taxon>
    </lineage>
</organism>
<dbReference type="InterPro" id="IPR007069">
    <property type="entry name" value="Transposase_32"/>
</dbReference>
<sequence length="212" mass="23821">MQRVRERTLRWLRKRGLLDERPNEERSNEAPERSALDACAEVALRRGEFVRIEDETVVPPDDGGEARFEPKRHGPLTVELDGFNVEAAVRIEGYDDQGRERLVLYRARPCFALGQLSILRNGRVAYQVKYPRRKGTHRVMMPIVFLARLAALVPPPRHPLVRYHGVLAPHAKQRSVVVPKATGKACKGDQRAGADSAGSDDKKTTITPMPTS</sequence>
<dbReference type="EMBL" id="JAQNDK010000001">
    <property type="protein sequence ID" value="MDC0679025.1"/>
    <property type="molecule type" value="Genomic_DNA"/>
</dbReference>
<accession>A0ABT5BXY9</accession>
<name>A0ABT5BXY9_9BACT</name>
<feature type="domain" description="Transposase IS801/IS1294" evidence="2">
    <location>
        <begin position="69"/>
        <end position="172"/>
    </location>
</feature>
<proteinExistence type="predicted"/>